<protein>
    <submittedName>
        <fullName evidence="1">Uncharacterized protein</fullName>
    </submittedName>
</protein>
<keyword evidence="2" id="KW-1185">Reference proteome</keyword>
<gene>
    <name evidence="1" type="ORF">GDO81_022162</name>
</gene>
<accession>A0AAV6YUS7</accession>
<proteinExistence type="predicted"/>
<evidence type="ECO:0000313" key="1">
    <source>
        <dbReference type="EMBL" id="KAG8538730.1"/>
    </source>
</evidence>
<reference evidence="1" key="1">
    <citation type="thesis" date="2020" institute="ProQuest LLC" country="789 East Eisenhower Parkway, Ann Arbor, MI, USA">
        <title>Comparative Genomics and Chromosome Evolution.</title>
        <authorList>
            <person name="Mudd A.B."/>
        </authorList>
    </citation>
    <scope>NUCLEOTIDE SEQUENCE</scope>
    <source>
        <strain evidence="1">237g6f4</strain>
        <tissue evidence="1">Blood</tissue>
    </source>
</reference>
<dbReference type="Proteomes" id="UP000824782">
    <property type="component" value="Unassembled WGS sequence"/>
</dbReference>
<evidence type="ECO:0000313" key="2">
    <source>
        <dbReference type="Proteomes" id="UP000824782"/>
    </source>
</evidence>
<comment type="caution">
    <text evidence="1">The sequence shown here is derived from an EMBL/GenBank/DDBJ whole genome shotgun (WGS) entry which is preliminary data.</text>
</comment>
<organism evidence="1 2">
    <name type="scientific">Engystomops pustulosus</name>
    <name type="common">Tungara frog</name>
    <name type="synonym">Physalaemus pustulosus</name>
    <dbReference type="NCBI Taxonomy" id="76066"/>
    <lineage>
        <taxon>Eukaryota</taxon>
        <taxon>Metazoa</taxon>
        <taxon>Chordata</taxon>
        <taxon>Craniata</taxon>
        <taxon>Vertebrata</taxon>
        <taxon>Euteleostomi</taxon>
        <taxon>Amphibia</taxon>
        <taxon>Batrachia</taxon>
        <taxon>Anura</taxon>
        <taxon>Neobatrachia</taxon>
        <taxon>Hyloidea</taxon>
        <taxon>Leptodactylidae</taxon>
        <taxon>Leiuperinae</taxon>
        <taxon>Engystomops</taxon>
    </lineage>
</organism>
<sequence length="112" mass="12807">MMIPVQLLIFQKSPFRNQRRPTKCQVYTVSIPEKGAGHTTHVGVAKKRKLAEFGQMGSICTTIRMSRYGTKIRPVDGVEYQLWSFTFTLGILFSSLLQFCKETELTFQNVLT</sequence>
<dbReference type="EMBL" id="WNYA01019053">
    <property type="protein sequence ID" value="KAG8538730.1"/>
    <property type="molecule type" value="Genomic_DNA"/>
</dbReference>
<dbReference type="AlphaFoldDB" id="A0AAV6YUS7"/>
<name>A0AAV6YUS7_ENGPU</name>